<reference evidence="3" key="1">
    <citation type="journal article" date="2016" name="Nature">
        <title>The genome of the seagrass Zostera marina reveals angiosperm adaptation to the sea.</title>
        <authorList>
            <person name="Olsen J.L."/>
            <person name="Rouze P."/>
            <person name="Verhelst B."/>
            <person name="Lin Y.-C."/>
            <person name="Bayer T."/>
            <person name="Collen J."/>
            <person name="Dattolo E."/>
            <person name="De Paoli E."/>
            <person name="Dittami S."/>
            <person name="Maumus F."/>
            <person name="Michel G."/>
            <person name="Kersting A."/>
            <person name="Lauritano C."/>
            <person name="Lohaus R."/>
            <person name="Toepel M."/>
            <person name="Tonon T."/>
            <person name="Vanneste K."/>
            <person name="Amirebrahimi M."/>
            <person name="Brakel J."/>
            <person name="Bostroem C."/>
            <person name="Chovatia M."/>
            <person name="Grimwood J."/>
            <person name="Jenkins J.W."/>
            <person name="Jueterbock A."/>
            <person name="Mraz A."/>
            <person name="Stam W.T."/>
            <person name="Tice H."/>
            <person name="Bornberg-Bauer E."/>
            <person name="Green P.J."/>
            <person name="Pearson G.A."/>
            <person name="Procaccini G."/>
            <person name="Duarte C.M."/>
            <person name="Schmutz J."/>
            <person name="Reusch T.B.H."/>
            <person name="Van de Peer Y."/>
        </authorList>
    </citation>
    <scope>NUCLEOTIDE SEQUENCE [LARGE SCALE GENOMIC DNA]</scope>
    <source>
        <strain evidence="3">cv. Finnish</strain>
    </source>
</reference>
<gene>
    <name evidence="2" type="ORF">ZOSMA_1406G00010</name>
</gene>
<evidence type="ECO:0000313" key="3">
    <source>
        <dbReference type="Proteomes" id="UP000036987"/>
    </source>
</evidence>
<protein>
    <submittedName>
        <fullName evidence="2">Uncharacterized protein</fullName>
    </submittedName>
</protein>
<proteinExistence type="predicted"/>
<name>A0A0K9PXL9_ZOSMR</name>
<accession>A0A0K9PXL9</accession>
<comment type="caution">
    <text evidence="2">The sequence shown here is derived from an EMBL/GenBank/DDBJ whole genome shotgun (WGS) entry which is preliminary data.</text>
</comment>
<sequence length="21" mass="2208">MSNSSGARDGKTLIRANSFPV</sequence>
<keyword evidence="3" id="KW-1185">Reference proteome</keyword>
<dbReference type="AlphaFoldDB" id="A0A0K9PXL9"/>
<dbReference type="EMBL" id="LFYR01000523">
    <property type="protein sequence ID" value="KMZ73798.1"/>
    <property type="molecule type" value="Genomic_DNA"/>
</dbReference>
<feature type="non-terminal residue" evidence="2">
    <location>
        <position position="21"/>
    </location>
</feature>
<dbReference type="Proteomes" id="UP000036987">
    <property type="component" value="Unassembled WGS sequence"/>
</dbReference>
<organism evidence="2 3">
    <name type="scientific">Zostera marina</name>
    <name type="common">Eelgrass</name>
    <dbReference type="NCBI Taxonomy" id="29655"/>
    <lineage>
        <taxon>Eukaryota</taxon>
        <taxon>Viridiplantae</taxon>
        <taxon>Streptophyta</taxon>
        <taxon>Embryophyta</taxon>
        <taxon>Tracheophyta</taxon>
        <taxon>Spermatophyta</taxon>
        <taxon>Magnoliopsida</taxon>
        <taxon>Liliopsida</taxon>
        <taxon>Zosteraceae</taxon>
        <taxon>Zostera</taxon>
    </lineage>
</organism>
<evidence type="ECO:0000313" key="2">
    <source>
        <dbReference type="EMBL" id="KMZ73798.1"/>
    </source>
</evidence>
<feature type="region of interest" description="Disordered" evidence="1">
    <location>
        <begin position="1"/>
        <end position="21"/>
    </location>
</feature>
<evidence type="ECO:0000256" key="1">
    <source>
        <dbReference type="SAM" id="MobiDB-lite"/>
    </source>
</evidence>